<dbReference type="SUPFAM" id="SSF48371">
    <property type="entry name" value="ARM repeat"/>
    <property type="match status" value="1"/>
</dbReference>
<dbReference type="GO" id="GO:0000796">
    <property type="term" value="C:condensin complex"/>
    <property type="evidence" value="ECO:0007669"/>
    <property type="project" value="TreeGrafter"/>
</dbReference>
<dbReference type="Pfam" id="PF12422">
    <property type="entry name" value="Condensin2nSMC"/>
    <property type="match status" value="1"/>
</dbReference>
<dbReference type="KEGG" id="lgi:LOTGIDRAFT_118541"/>
<dbReference type="InterPro" id="IPR016024">
    <property type="entry name" value="ARM-type_fold"/>
</dbReference>
<accession>V3ZS75</accession>
<sequence length="417" mass="48088">MIKRLWKLHDYLDIVDVTKETNLKLRGKLLQCFTNYDFYKAPQGVMFLSFLFHLNDNFIPTLHSAIKQEIPFAPKALLEKFGEVYFSAWQKSTGTTRKIIEDKCIQNLMHQAAVAPRTGDPNMSTILLKVLRYIHNKKEQTGVDLMLHELYSPFLWRYLRAPHSEVRANCASILMDVFPLTTDEKESSDDLMQEQYEFLLCLLKDPNHGVRLIAVKGVFNILYLCWELLPLTALNGILVVLIKDLSCDSSSDNIRQAVIQGFTSLIDNPQTFPVLQPILPQLKFSIHDSSEKVRIAVMELLLKIKHVRTFKYWTVIPIKHILAHLNITESMPVKRRIMKLMFRSFFPIDQDEDHQVDRLVTLIEMNTDACRHFIKSFPQYMTVAETGNGLISYTPVTLKRGTYCAVAVIQNGLEVLV</sequence>
<dbReference type="GeneID" id="20231628"/>
<dbReference type="STRING" id="225164.V3ZS75"/>
<dbReference type="GO" id="GO:0000070">
    <property type="term" value="P:mitotic sister chromatid segregation"/>
    <property type="evidence" value="ECO:0007669"/>
    <property type="project" value="TreeGrafter"/>
</dbReference>
<dbReference type="PANTHER" id="PTHR16199">
    <property type="entry name" value="CONDENSIN-2 COMPLEX SUBUNIT G2"/>
    <property type="match status" value="1"/>
</dbReference>
<dbReference type="RefSeq" id="XP_009055139.1">
    <property type="nucleotide sequence ID" value="XM_009056891.1"/>
</dbReference>
<dbReference type="InterPro" id="IPR011989">
    <property type="entry name" value="ARM-like"/>
</dbReference>
<keyword evidence="2" id="KW-1185">Reference proteome</keyword>
<dbReference type="EMBL" id="KB201847">
    <property type="protein sequence ID" value="ESO94298.1"/>
    <property type="molecule type" value="Genomic_DNA"/>
</dbReference>
<dbReference type="OMA" id="ISMSINW"/>
<dbReference type="HOGENOM" id="CLU_659351_0_0_1"/>
<organism evidence="1 2">
    <name type="scientific">Lottia gigantea</name>
    <name type="common">Giant owl limpet</name>
    <dbReference type="NCBI Taxonomy" id="225164"/>
    <lineage>
        <taxon>Eukaryota</taxon>
        <taxon>Metazoa</taxon>
        <taxon>Spiralia</taxon>
        <taxon>Lophotrochozoa</taxon>
        <taxon>Mollusca</taxon>
        <taxon>Gastropoda</taxon>
        <taxon>Patellogastropoda</taxon>
        <taxon>Lottioidea</taxon>
        <taxon>Lottiidae</taxon>
        <taxon>Lottia</taxon>
    </lineage>
</organism>
<reference evidence="1 2" key="1">
    <citation type="journal article" date="2013" name="Nature">
        <title>Insights into bilaterian evolution from three spiralian genomes.</title>
        <authorList>
            <person name="Simakov O."/>
            <person name="Marletaz F."/>
            <person name="Cho S.J."/>
            <person name="Edsinger-Gonzales E."/>
            <person name="Havlak P."/>
            <person name="Hellsten U."/>
            <person name="Kuo D.H."/>
            <person name="Larsson T."/>
            <person name="Lv J."/>
            <person name="Arendt D."/>
            <person name="Savage R."/>
            <person name="Osoegawa K."/>
            <person name="de Jong P."/>
            <person name="Grimwood J."/>
            <person name="Chapman J.A."/>
            <person name="Shapiro H."/>
            <person name="Aerts A."/>
            <person name="Otillar R.P."/>
            <person name="Terry A.Y."/>
            <person name="Boore J.L."/>
            <person name="Grigoriev I.V."/>
            <person name="Lindberg D.R."/>
            <person name="Seaver E.C."/>
            <person name="Weisblat D.A."/>
            <person name="Putnam N.H."/>
            <person name="Rokhsar D.S."/>
        </authorList>
    </citation>
    <scope>NUCLEOTIDE SEQUENCE [LARGE SCALE GENOMIC DNA]</scope>
</reference>
<dbReference type="CTD" id="20231628"/>
<dbReference type="Proteomes" id="UP000030746">
    <property type="component" value="Unassembled WGS sequence"/>
</dbReference>
<evidence type="ECO:0000313" key="2">
    <source>
        <dbReference type="Proteomes" id="UP000030746"/>
    </source>
</evidence>
<evidence type="ECO:0008006" key="3">
    <source>
        <dbReference type="Google" id="ProtNLM"/>
    </source>
</evidence>
<dbReference type="PANTHER" id="PTHR16199:SF4">
    <property type="entry name" value="CONDENSIN-2 COMPLEX SUBUNIT G2"/>
    <property type="match status" value="1"/>
</dbReference>
<dbReference type="GO" id="GO:0005634">
    <property type="term" value="C:nucleus"/>
    <property type="evidence" value="ECO:0007669"/>
    <property type="project" value="InterPro"/>
</dbReference>
<name>V3ZS75_LOTGI</name>
<evidence type="ECO:0000313" key="1">
    <source>
        <dbReference type="EMBL" id="ESO94298.1"/>
    </source>
</evidence>
<dbReference type="AlphaFoldDB" id="V3ZS75"/>
<protein>
    <recommendedName>
        <fullName evidence="3">Condensin complex subunit 1 C-terminal domain-containing protein</fullName>
    </recommendedName>
</protein>
<dbReference type="OrthoDB" id="10062843at2759"/>
<proteinExistence type="predicted"/>
<dbReference type="InterPro" id="IPR024741">
    <property type="entry name" value="Condensin2_G2"/>
</dbReference>
<dbReference type="Gene3D" id="1.25.10.10">
    <property type="entry name" value="Leucine-rich Repeat Variant"/>
    <property type="match status" value="1"/>
</dbReference>
<gene>
    <name evidence="1" type="ORF">LOTGIDRAFT_118541</name>
</gene>